<keyword evidence="5" id="KW-1185">Reference proteome</keyword>
<reference evidence="4 5" key="1">
    <citation type="journal article" date="2016" name="Mol. Biol. Evol.">
        <title>Comparative Genomics of Early-Diverging Mushroom-Forming Fungi Provides Insights into the Origins of Lignocellulose Decay Capabilities.</title>
        <authorList>
            <person name="Nagy L.G."/>
            <person name="Riley R."/>
            <person name="Tritt A."/>
            <person name="Adam C."/>
            <person name="Daum C."/>
            <person name="Floudas D."/>
            <person name="Sun H."/>
            <person name="Yadav J.S."/>
            <person name="Pangilinan J."/>
            <person name="Larsson K.H."/>
            <person name="Matsuura K."/>
            <person name="Barry K."/>
            <person name="Labutti K."/>
            <person name="Kuo R."/>
            <person name="Ohm R.A."/>
            <person name="Bhattacharya S.S."/>
            <person name="Shirouzu T."/>
            <person name="Yoshinaga Y."/>
            <person name="Martin F.M."/>
            <person name="Grigoriev I.V."/>
            <person name="Hibbett D.S."/>
        </authorList>
    </citation>
    <scope>NUCLEOTIDE SEQUENCE [LARGE SCALE GENOMIC DNA]</scope>
    <source>
        <strain evidence="4 5">TUFC12733</strain>
    </source>
</reference>
<dbReference type="Proteomes" id="UP000076738">
    <property type="component" value="Unassembled WGS sequence"/>
</dbReference>
<feature type="compositionally biased region" description="Polar residues" evidence="2">
    <location>
        <begin position="206"/>
        <end position="229"/>
    </location>
</feature>
<dbReference type="PROSITE" id="PS50217">
    <property type="entry name" value="BZIP"/>
    <property type="match status" value="1"/>
</dbReference>
<protein>
    <recommendedName>
        <fullName evidence="3">BZIP domain-containing protein</fullName>
    </recommendedName>
</protein>
<dbReference type="Gene3D" id="3.30.160.60">
    <property type="entry name" value="Classic Zinc Finger"/>
    <property type="match status" value="1"/>
</dbReference>
<dbReference type="OrthoDB" id="2257100at2759"/>
<dbReference type="SUPFAM" id="SSF57959">
    <property type="entry name" value="Leucine zipper domain"/>
    <property type="match status" value="1"/>
</dbReference>
<accession>A0A167IH31</accession>
<dbReference type="AlphaFoldDB" id="A0A167IH31"/>
<evidence type="ECO:0000259" key="3">
    <source>
        <dbReference type="PROSITE" id="PS50217"/>
    </source>
</evidence>
<feature type="region of interest" description="Disordered" evidence="2">
    <location>
        <begin position="82"/>
        <end position="101"/>
    </location>
</feature>
<dbReference type="GO" id="GO:0003700">
    <property type="term" value="F:DNA-binding transcription factor activity"/>
    <property type="evidence" value="ECO:0007669"/>
    <property type="project" value="InterPro"/>
</dbReference>
<dbReference type="PROSITE" id="PS00036">
    <property type="entry name" value="BZIP_BASIC"/>
    <property type="match status" value="1"/>
</dbReference>
<sequence>MPSISAAQSRAASELVGLSGNYLHMRQVPHLTNTRIDQQLGRNIAQSLKSWQQPGEQDAPVGLAFDEIIQADSVAEELSAAFEDEDSPFGSSNGTSESTLSPIDLSTYMWPAFSRSPSPSPDSTATAAYLANYTNDGSFPELAVSPHDLLFPWNLSSTSPPHVLPSAPAVKTAPAAPPAPVPAAPARAAAAPRPKSQAKSHAALTLSPTSPIVKTPLSPSVSATPLSDSRTPRAVRGKRRIALDAPIQQRTYHGPSRTSLRTLPRGFEKNLEPEKVAGFKRAIEAVEEGDADEDDKDIIGNVTHKVMQKRVKNTLAARKSRARRAEYLEQLEKRLADRDDRLQELERELREKDTEIRVLKGLMYDEGPEEEDHDDDD</sequence>
<feature type="coiled-coil region" evidence="1">
    <location>
        <begin position="328"/>
        <end position="362"/>
    </location>
</feature>
<evidence type="ECO:0000256" key="1">
    <source>
        <dbReference type="SAM" id="Coils"/>
    </source>
</evidence>
<feature type="compositionally biased region" description="Polar residues" evidence="2">
    <location>
        <begin position="89"/>
        <end position="101"/>
    </location>
</feature>
<gene>
    <name evidence="4" type="ORF">CALVIDRAFT_540722</name>
</gene>
<dbReference type="InterPro" id="IPR046347">
    <property type="entry name" value="bZIP_sf"/>
</dbReference>
<evidence type="ECO:0000313" key="5">
    <source>
        <dbReference type="Proteomes" id="UP000076738"/>
    </source>
</evidence>
<dbReference type="EMBL" id="KV417308">
    <property type="protein sequence ID" value="KZO92640.1"/>
    <property type="molecule type" value="Genomic_DNA"/>
</dbReference>
<organism evidence="4 5">
    <name type="scientific">Calocera viscosa (strain TUFC12733)</name>
    <dbReference type="NCBI Taxonomy" id="1330018"/>
    <lineage>
        <taxon>Eukaryota</taxon>
        <taxon>Fungi</taxon>
        <taxon>Dikarya</taxon>
        <taxon>Basidiomycota</taxon>
        <taxon>Agaricomycotina</taxon>
        <taxon>Dacrymycetes</taxon>
        <taxon>Dacrymycetales</taxon>
        <taxon>Dacrymycetaceae</taxon>
        <taxon>Calocera</taxon>
    </lineage>
</organism>
<feature type="region of interest" description="Disordered" evidence="2">
    <location>
        <begin position="166"/>
        <end position="235"/>
    </location>
</feature>
<evidence type="ECO:0000256" key="2">
    <source>
        <dbReference type="SAM" id="MobiDB-lite"/>
    </source>
</evidence>
<proteinExistence type="predicted"/>
<evidence type="ECO:0000313" key="4">
    <source>
        <dbReference type="EMBL" id="KZO92640.1"/>
    </source>
</evidence>
<dbReference type="CDD" id="cd12083">
    <property type="entry name" value="DD_cGKI"/>
    <property type="match status" value="1"/>
</dbReference>
<keyword evidence="1" id="KW-0175">Coiled coil</keyword>
<feature type="compositionally biased region" description="Low complexity" evidence="2">
    <location>
        <begin position="184"/>
        <end position="195"/>
    </location>
</feature>
<name>A0A167IH31_CALVF</name>
<dbReference type="InterPro" id="IPR004827">
    <property type="entry name" value="bZIP"/>
</dbReference>
<feature type="domain" description="BZIP" evidence="3">
    <location>
        <begin position="303"/>
        <end position="366"/>
    </location>
</feature>